<dbReference type="RefSeq" id="WP_162636515.1">
    <property type="nucleotide sequence ID" value="NZ_JAAFMX010000006.1"/>
</dbReference>
<dbReference type="AlphaFoldDB" id="A0A6B3IMW9"/>
<organism evidence="2">
    <name type="scientific">Staphylococcus aureus</name>
    <dbReference type="NCBI Taxonomy" id="1280"/>
    <lineage>
        <taxon>Bacteria</taxon>
        <taxon>Bacillati</taxon>
        <taxon>Bacillota</taxon>
        <taxon>Bacilli</taxon>
        <taxon>Bacillales</taxon>
        <taxon>Staphylococcaceae</taxon>
        <taxon>Staphylococcus</taxon>
    </lineage>
</organism>
<dbReference type="EMBL" id="JAAGRA010000019">
    <property type="protein sequence ID" value="NEF40095.1"/>
    <property type="molecule type" value="Genomic_DNA"/>
</dbReference>
<sequence>MEFLQSTLFSNIIAVVALLCSFWSIKYTYKQNRYDLVISGFTSEKFVGIPLYFCFDISNPSSKGIHINKLELIKDGKVISDLSFKPTTELKMRYSKPDKSPLYRKNLNAKTFLAPYSKETYKYHLPTIPDSIRLYADERFYRFKKSKLFVIKLNEVEQYNEI</sequence>
<keyword evidence="1" id="KW-0472">Membrane</keyword>
<gene>
    <name evidence="2" type="ORF">G0004_06305</name>
</gene>
<name>A0A6B3IMW9_STAAU</name>
<feature type="transmembrane region" description="Helical" evidence="1">
    <location>
        <begin position="6"/>
        <end position="25"/>
    </location>
</feature>
<reference evidence="2" key="1">
    <citation type="journal article" date="2020" name="Antimicrob. Agents Chemother.">
        <title>Novel insights into the classification of staphylococcal beta-lactamases in relation to the cefazolin inoculum effect.</title>
        <authorList>
            <person name="Carvajal L.P."/>
            <person name="Rincon S."/>
            <person name="Echeverri A."/>
            <person name="Porras J."/>
            <person name="Rios R."/>
            <person name="Ordonez K."/>
            <person name="Seas C."/>
            <person name="Gomez-Villegas S."/>
            <person name="Diaz L."/>
            <person name="Arias C.A."/>
            <person name="Reyes J."/>
        </authorList>
    </citation>
    <scope>NUCLEOTIDE SEQUENCE</scope>
    <source>
        <strain evidence="2">5420</strain>
    </source>
</reference>
<comment type="caution">
    <text evidence="2">The sequence shown here is derived from an EMBL/GenBank/DDBJ whole genome shotgun (WGS) entry which is preliminary data.</text>
</comment>
<accession>A0A6B3IMW9</accession>
<protein>
    <submittedName>
        <fullName evidence="2">Uncharacterized protein</fullName>
    </submittedName>
</protein>
<proteinExistence type="predicted"/>
<keyword evidence="1" id="KW-0812">Transmembrane</keyword>
<evidence type="ECO:0000256" key="1">
    <source>
        <dbReference type="SAM" id="Phobius"/>
    </source>
</evidence>
<keyword evidence="1" id="KW-1133">Transmembrane helix</keyword>
<evidence type="ECO:0000313" key="2">
    <source>
        <dbReference type="EMBL" id="NEF40095.1"/>
    </source>
</evidence>